<evidence type="ECO:0000256" key="8">
    <source>
        <dbReference type="SAM" id="Coils"/>
    </source>
</evidence>
<dbReference type="SUPFAM" id="SSF57850">
    <property type="entry name" value="RING/U-box"/>
    <property type="match status" value="1"/>
</dbReference>
<dbReference type="Pfam" id="PF13639">
    <property type="entry name" value="zf-RING_2"/>
    <property type="match status" value="1"/>
</dbReference>
<dbReference type="PROSITE" id="PS50089">
    <property type="entry name" value="ZF_RING_2"/>
    <property type="match status" value="1"/>
</dbReference>
<evidence type="ECO:0000259" key="9">
    <source>
        <dbReference type="PROSITE" id="PS50089"/>
    </source>
</evidence>
<evidence type="ECO:0000259" key="10">
    <source>
        <dbReference type="PROSITE" id="PS50119"/>
    </source>
</evidence>
<keyword evidence="4" id="KW-0862">Zinc</keyword>
<dbReference type="InterPro" id="IPR000315">
    <property type="entry name" value="Znf_B-box"/>
</dbReference>
<sequence length="838" mass="90556">MYCCSFLSRLGVGMASMSSTLVETVSINYEDFNESFLTCGTCLCTYDGGEHTPKLLPCSHTVCLHCLTRIAASQTRDAGSFRCPICRELITIPRGGVAALPPSFLVNQLLDLMARQRREVIPQCSSHPGRELLFCETCDCVFCRHCADGPHSDTPCDHTVVPFSIALKRMSEILLYRANECLSKLGSARDAVASELRRLEAAATAADEAIDRHFAELKAAIDKRHSELKSAAAAAATHKRKLLEEQLKLIDAEKAKVEAECSGLQQQVEVREVSSRAAALGARLGDAAALAEPRENAFLAVDFAHNDAQQRFAEALAELGRVRTSTTFPGLCTLQLESACVCGLEVVVVLRTVDYHGEARCTGGDPVSAAATIDDAPLPCTVTDLDTGLYRFVLYCHTPHGGLPRRGALHGRRPRQCCCDHRRRAAALHRHRPRHWPLQVCTLLSYSARWTTTARRAARAATPSVLLRPSTTRRCLAPSPTSTLASTGLYSTVILRTVDYHGEARCTGGDPVSAAATIDDAPLPCTVTDLDTGLYRITMRPWSAGALCVRVLVFARGVRDSPLRAQIAATAPPLLVWGSRGTGKEQLSQPVALARCPKRREIYVLDAGNSRVKVLDDETFAFKTHIVNEGLAGRSCTGIAVTAEGIVAVNWRTRTLTEVTADGTTLRTIRSERLVEPVCVAADTVTRRLAVADNGARAVFLFDRHGNIEREVGNGELGLVGGLALSEDLLIIADVAVRVYDTEGNLKNVFAPVPKGRGGYGGVALECDAAGAWRVVCARAVRGRPALLVLDARAGKVLAAAELAERRPRRVAGLALLPDRRALLADLAADCLRLHTYW</sequence>
<dbReference type="InterPro" id="IPR001258">
    <property type="entry name" value="NHL_repeat"/>
</dbReference>
<reference evidence="11" key="1">
    <citation type="submission" date="2023-03" db="EMBL/GenBank/DDBJ databases">
        <title>Chromosome-level genomes of two armyworms, Mythimna separata and Mythimna loreyi, provide insights into the biosynthesis and reception of sex pheromones.</title>
        <authorList>
            <person name="Zhao H."/>
        </authorList>
    </citation>
    <scope>NUCLEOTIDE SEQUENCE</scope>
    <source>
        <strain evidence="11">BeijingLab</strain>
        <tissue evidence="11">Pupa</tissue>
    </source>
</reference>
<dbReference type="SUPFAM" id="SSF81296">
    <property type="entry name" value="E set domains"/>
    <property type="match status" value="1"/>
</dbReference>
<organism evidence="11 12">
    <name type="scientific">Mythimna separata</name>
    <name type="common">Oriental armyworm</name>
    <name type="synonym">Pseudaletia separata</name>
    <dbReference type="NCBI Taxonomy" id="271217"/>
    <lineage>
        <taxon>Eukaryota</taxon>
        <taxon>Metazoa</taxon>
        <taxon>Ecdysozoa</taxon>
        <taxon>Arthropoda</taxon>
        <taxon>Hexapoda</taxon>
        <taxon>Insecta</taxon>
        <taxon>Pterygota</taxon>
        <taxon>Neoptera</taxon>
        <taxon>Endopterygota</taxon>
        <taxon>Lepidoptera</taxon>
        <taxon>Glossata</taxon>
        <taxon>Ditrysia</taxon>
        <taxon>Noctuoidea</taxon>
        <taxon>Noctuidae</taxon>
        <taxon>Noctuinae</taxon>
        <taxon>Hadenini</taxon>
        <taxon>Mythimna</taxon>
    </lineage>
</organism>
<dbReference type="SUPFAM" id="SSF57845">
    <property type="entry name" value="B-box zinc-binding domain"/>
    <property type="match status" value="1"/>
</dbReference>
<keyword evidence="12" id="KW-1185">Reference proteome</keyword>
<keyword evidence="8" id="KW-0175">Coiled coil</keyword>
<keyword evidence="1" id="KW-0479">Metal-binding</keyword>
<dbReference type="PANTHER" id="PTHR25462:SF285">
    <property type="entry name" value="RING-TYPE DOMAIN-CONTAINING PROTEIN"/>
    <property type="match status" value="1"/>
</dbReference>
<dbReference type="CDD" id="cd16579">
    <property type="entry name" value="RING-HC_PML_C-V"/>
    <property type="match status" value="1"/>
</dbReference>
<evidence type="ECO:0000256" key="6">
    <source>
        <dbReference type="PROSITE-ProRule" id="PRU00087"/>
    </source>
</evidence>
<evidence type="ECO:0000256" key="3">
    <source>
        <dbReference type="ARBA" id="ARBA00022771"/>
    </source>
</evidence>
<dbReference type="SMART" id="SM00184">
    <property type="entry name" value="RING"/>
    <property type="match status" value="1"/>
</dbReference>
<dbReference type="Gene3D" id="3.30.40.10">
    <property type="entry name" value="Zinc/RING finger domain, C3HC4 (zinc finger)"/>
    <property type="match status" value="1"/>
</dbReference>
<evidence type="ECO:0000256" key="4">
    <source>
        <dbReference type="ARBA" id="ARBA00022833"/>
    </source>
</evidence>
<evidence type="ECO:0000256" key="2">
    <source>
        <dbReference type="ARBA" id="ARBA00022737"/>
    </source>
</evidence>
<feature type="repeat" description="Filamin" evidence="6">
    <location>
        <begin position="488"/>
        <end position="567"/>
    </location>
</feature>
<dbReference type="InterPro" id="IPR013083">
    <property type="entry name" value="Znf_RING/FYVE/PHD"/>
</dbReference>
<dbReference type="PROSITE" id="PS00518">
    <property type="entry name" value="ZF_RING_1"/>
    <property type="match status" value="1"/>
</dbReference>
<dbReference type="GO" id="GO:0005654">
    <property type="term" value="C:nucleoplasm"/>
    <property type="evidence" value="ECO:0007669"/>
    <property type="project" value="TreeGrafter"/>
</dbReference>
<evidence type="ECO:0000256" key="7">
    <source>
        <dbReference type="PROSITE-ProRule" id="PRU00504"/>
    </source>
</evidence>
<evidence type="ECO:0000256" key="5">
    <source>
        <dbReference type="PROSITE-ProRule" id="PRU00024"/>
    </source>
</evidence>
<dbReference type="Gene3D" id="2.120.10.30">
    <property type="entry name" value="TolB, C-terminal domain"/>
    <property type="match status" value="1"/>
</dbReference>
<dbReference type="PROSITE" id="PS51125">
    <property type="entry name" value="NHL"/>
    <property type="match status" value="1"/>
</dbReference>
<dbReference type="InterPro" id="IPR017907">
    <property type="entry name" value="Znf_RING_CS"/>
</dbReference>
<dbReference type="InterPro" id="IPR014756">
    <property type="entry name" value="Ig_E-set"/>
</dbReference>
<proteinExistence type="predicted"/>
<dbReference type="PROSITE" id="PS50194">
    <property type="entry name" value="FILAMIN_REPEAT"/>
    <property type="match status" value="1"/>
</dbReference>
<feature type="coiled-coil region" evidence="8">
    <location>
        <begin position="233"/>
        <end position="267"/>
    </location>
</feature>
<dbReference type="EMBL" id="JARGEI010000005">
    <property type="protein sequence ID" value="KAJ8731407.1"/>
    <property type="molecule type" value="Genomic_DNA"/>
</dbReference>
<dbReference type="PANTHER" id="PTHR25462">
    <property type="entry name" value="BONUS, ISOFORM C-RELATED"/>
    <property type="match status" value="1"/>
</dbReference>
<dbReference type="GO" id="GO:0061630">
    <property type="term" value="F:ubiquitin protein ligase activity"/>
    <property type="evidence" value="ECO:0007669"/>
    <property type="project" value="TreeGrafter"/>
</dbReference>
<dbReference type="SUPFAM" id="SSF63825">
    <property type="entry name" value="YWTD domain"/>
    <property type="match status" value="1"/>
</dbReference>
<keyword evidence="2" id="KW-0677">Repeat</keyword>
<dbReference type="Proteomes" id="UP001231518">
    <property type="component" value="Chromosome 16"/>
</dbReference>
<dbReference type="InterPro" id="IPR013783">
    <property type="entry name" value="Ig-like_fold"/>
</dbReference>
<evidence type="ECO:0000313" key="11">
    <source>
        <dbReference type="EMBL" id="KAJ8731407.1"/>
    </source>
</evidence>
<dbReference type="Gene3D" id="3.30.160.60">
    <property type="entry name" value="Classic Zinc Finger"/>
    <property type="match status" value="1"/>
</dbReference>
<feature type="domain" description="RING-type" evidence="9">
    <location>
        <begin position="39"/>
        <end position="87"/>
    </location>
</feature>
<dbReference type="InterPro" id="IPR011042">
    <property type="entry name" value="6-blade_b-propeller_TolB-like"/>
</dbReference>
<accession>A0AAD7YYJ3</accession>
<evidence type="ECO:0000256" key="1">
    <source>
        <dbReference type="ARBA" id="ARBA00022723"/>
    </source>
</evidence>
<dbReference type="InterPro" id="IPR017868">
    <property type="entry name" value="Filamin/ABP280_repeat-like"/>
</dbReference>
<name>A0AAD7YYJ3_MYTSE</name>
<dbReference type="AlphaFoldDB" id="A0AAD7YYJ3"/>
<feature type="repeat" description="NHL" evidence="7">
    <location>
        <begin position="578"/>
        <end position="618"/>
    </location>
</feature>
<dbReference type="PROSITE" id="PS50119">
    <property type="entry name" value="ZF_BBOX"/>
    <property type="match status" value="1"/>
</dbReference>
<feature type="domain" description="B box-type" evidence="10">
    <location>
        <begin position="124"/>
        <end position="163"/>
    </location>
</feature>
<evidence type="ECO:0000313" key="12">
    <source>
        <dbReference type="Proteomes" id="UP001231518"/>
    </source>
</evidence>
<dbReference type="InterPro" id="IPR001841">
    <property type="entry name" value="Znf_RING"/>
</dbReference>
<dbReference type="InterPro" id="IPR047153">
    <property type="entry name" value="TRIM45/56/19-like"/>
</dbReference>
<dbReference type="Gene3D" id="2.60.40.10">
    <property type="entry name" value="Immunoglobulins"/>
    <property type="match status" value="1"/>
</dbReference>
<keyword evidence="3 5" id="KW-0863">Zinc-finger</keyword>
<gene>
    <name evidence="11" type="ORF">PYW07_004571</name>
</gene>
<dbReference type="GO" id="GO:0008270">
    <property type="term" value="F:zinc ion binding"/>
    <property type="evidence" value="ECO:0007669"/>
    <property type="project" value="UniProtKB-KW"/>
</dbReference>
<comment type="caution">
    <text evidence="11">The sequence shown here is derived from an EMBL/GenBank/DDBJ whole genome shotgun (WGS) entry which is preliminary data.</text>
</comment>
<evidence type="ECO:0008006" key="13">
    <source>
        <dbReference type="Google" id="ProtNLM"/>
    </source>
</evidence>
<protein>
    <recommendedName>
        <fullName evidence="13">Tripartite motif-containing protein 2-like</fullName>
    </recommendedName>
</protein>